<protein>
    <recommendedName>
        <fullName evidence="8">HAMP domain-containing protein</fullName>
    </recommendedName>
</protein>
<evidence type="ECO:0000256" key="6">
    <source>
        <dbReference type="ARBA" id="ARBA00023136"/>
    </source>
</evidence>
<evidence type="ECO:0000256" key="5">
    <source>
        <dbReference type="ARBA" id="ARBA00022777"/>
    </source>
</evidence>
<dbReference type="GeneID" id="86925245"/>
<evidence type="ECO:0000256" key="2">
    <source>
        <dbReference type="ARBA" id="ARBA00022475"/>
    </source>
</evidence>
<evidence type="ECO:0000259" key="8">
    <source>
        <dbReference type="PROSITE" id="PS50885"/>
    </source>
</evidence>
<evidence type="ECO:0000256" key="4">
    <source>
        <dbReference type="ARBA" id="ARBA00022679"/>
    </source>
</evidence>
<reference evidence="9 10" key="1">
    <citation type="submission" date="2017-07" db="EMBL/GenBank/DDBJ databases">
        <title>Isolation and whole genome analysis of endospore-forming bacteria from heroin.</title>
        <authorList>
            <person name="Kalinowski J."/>
            <person name="Ahrens B."/>
            <person name="Al-Dilaimi A."/>
            <person name="Winkler A."/>
            <person name="Wibberg D."/>
            <person name="Schleenbecker U."/>
            <person name="Ruckert C."/>
            <person name="Wolfel R."/>
            <person name="Grass G."/>
        </authorList>
    </citation>
    <scope>NUCLEOTIDE SEQUENCE [LARGE SCALE GENOMIC DNA]</scope>
    <source>
        <strain evidence="9 10">7539</strain>
    </source>
</reference>
<keyword evidence="3" id="KW-0597">Phosphoprotein</keyword>
<dbReference type="Gene3D" id="6.10.340.10">
    <property type="match status" value="1"/>
</dbReference>
<keyword evidence="2" id="KW-1003">Cell membrane</keyword>
<keyword evidence="7" id="KW-0812">Transmembrane</keyword>
<feature type="transmembrane region" description="Helical" evidence="7">
    <location>
        <begin position="299"/>
        <end position="324"/>
    </location>
</feature>
<dbReference type="SUPFAM" id="SSF55874">
    <property type="entry name" value="ATPase domain of HSP90 chaperone/DNA topoisomerase II/histidine kinase"/>
    <property type="match status" value="1"/>
</dbReference>
<evidence type="ECO:0000313" key="9">
    <source>
        <dbReference type="EMBL" id="PAE86725.1"/>
    </source>
</evidence>
<dbReference type="SMART" id="SM00304">
    <property type="entry name" value="HAMP"/>
    <property type="match status" value="1"/>
</dbReference>
<dbReference type="InterPro" id="IPR003660">
    <property type="entry name" value="HAMP_dom"/>
</dbReference>
<dbReference type="PANTHER" id="PTHR34220:SF7">
    <property type="entry name" value="SENSOR HISTIDINE KINASE YPDA"/>
    <property type="match status" value="1"/>
</dbReference>
<evidence type="ECO:0000256" key="7">
    <source>
        <dbReference type="SAM" id="Phobius"/>
    </source>
</evidence>
<name>A0A268NUK5_SHOCL</name>
<accession>A0A268NUK5</accession>
<dbReference type="RefSeq" id="WP_094423476.1">
    <property type="nucleotide sequence ID" value="NZ_CP019985.1"/>
</dbReference>
<organism evidence="9 10">
    <name type="scientific">Shouchella clausii</name>
    <name type="common">Alkalihalobacillus clausii</name>
    <dbReference type="NCBI Taxonomy" id="79880"/>
    <lineage>
        <taxon>Bacteria</taxon>
        <taxon>Bacillati</taxon>
        <taxon>Bacillota</taxon>
        <taxon>Bacilli</taxon>
        <taxon>Bacillales</taxon>
        <taxon>Bacillaceae</taxon>
        <taxon>Shouchella</taxon>
    </lineage>
</organism>
<dbReference type="SUPFAM" id="SSF158472">
    <property type="entry name" value="HAMP domain-like"/>
    <property type="match status" value="1"/>
</dbReference>
<dbReference type="PROSITE" id="PS50885">
    <property type="entry name" value="HAMP"/>
    <property type="match status" value="1"/>
</dbReference>
<dbReference type="InterPro" id="IPR010559">
    <property type="entry name" value="Sig_transdc_His_kin_internal"/>
</dbReference>
<keyword evidence="4" id="KW-0808">Transferase</keyword>
<evidence type="ECO:0000313" key="10">
    <source>
        <dbReference type="Proteomes" id="UP000216207"/>
    </source>
</evidence>
<dbReference type="Gene3D" id="3.30.565.10">
    <property type="entry name" value="Histidine kinase-like ATPase, C-terminal domain"/>
    <property type="match status" value="1"/>
</dbReference>
<keyword evidence="6 7" id="KW-0472">Membrane</keyword>
<dbReference type="Pfam" id="PF00672">
    <property type="entry name" value="HAMP"/>
    <property type="match status" value="1"/>
</dbReference>
<evidence type="ECO:0000256" key="3">
    <source>
        <dbReference type="ARBA" id="ARBA00022553"/>
    </source>
</evidence>
<dbReference type="Proteomes" id="UP000216207">
    <property type="component" value="Unassembled WGS sequence"/>
</dbReference>
<proteinExistence type="predicted"/>
<dbReference type="EMBL" id="NPCC01000052">
    <property type="protein sequence ID" value="PAE86725.1"/>
    <property type="molecule type" value="Genomic_DNA"/>
</dbReference>
<dbReference type="InterPro" id="IPR003594">
    <property type="entry name" value="HATPase_dom"/>
</dbReference>
<dbReference type="Pfam" id="PF02518">
    <property type="entry name" value="HATPase_c"/>
    <property type="match status" value="1"/>
</dbReference>
<dbReference type="Pfam" id="PF06580">
    <property type="entry name" value="His_kinase"/>
    <property type="match status" value="1"/>
</dbReference>
<feature type="transmembrane region" description="Helical" evidence="7">
    <location>
        <begin position="21"/>
        <end position="41"/>
    </location>
</feature>
<dbReference type="CDD" id="cd06225">
    <property type="entry name" value="HAMP"/>
    <property type="match status" value="1"/>
</dbReference>
<dbReference type="GO" id="GO:0000155">
    <property type="term" value="F:phosphorelay sensor kinase activity"/>
    <property type="evidence" value="ECO:0007669"/>
    <property type="project" value="InterPro"/>
</dbReference>
<evidence type="ECO:0000256" key="1">
    <source>
        <dbReference type="ARBA" id="ARBA00004651"/>
    </source>
</evidence>
<keyword evidence="5" id="KW-0418">Kinase</keyword>
<comment type="caution">
    <text evidence="9">The sequence shown here is derived from an EMBL/GenBank/DDBJ whole genome shotgun (WGS) entry which is preliminary data.</text>
</comment>
<dbReference type="InterPro" id="IPR036890">
    <property type="entry name" value="HATPase_C_sf"/>
</dbReference>
<gene>
    <name evidence="9" type="ORF">CHH72_21860</name>
</gene>
<dbReference type="InterPro" id="IPR050640">
    <property type="entry name" value="Bact_2-comp_sensor_kinase"/>
</dbReference>
<dbReference type="PANTHER" id="PTHR34220">
    <property type="entry name" value="SENSOR HISTIDINE KINASE YPDA"/>
    <property type="match status" value="1"/>
</dbReference>
<feature type="domain" description="HAMP" evidence="8">
    <location>
        <begin position="321"/>
        <end position="373"/>
    </location>
</feature>
<keyword evidence="7" id="KW-1133">Transmembrane helix</keyword>
<dbReference type="SMART" id="SM00387">
    <property type="entry name" value="HATPase_c"/>
    <property type="match status" value="1"/>
</dbReference>
<sequence>MRKAFHQYVSTKLNQIKIRDKLILMFLSGVVIPIAVVGLFLTNELKANAIKDAQEQADMNVERVKQRINEVLKGPIMVANHLQFDERLSELVNTDYDHSFSVFQAYRSYPDFAYHKGNHPEIETIRLYVDNPTLLNNWTFIPVEGSQMASWYNIAKADVGFYQWFYLQDETQGGGYYLSLMKRINFIEYGTFGLLVITIAPDLLETIMQQETHQTVVVDEQNSIISSSEPSFIGENLDELVVVTDRGKGKHGFYEGQANGEPIHIMETSLFPELSQNQLRIVSIIHTEDIVGAAKKLSYFGILVTGLGIAFSLFLIVWFSWGYVNRLSRLSATMKEVAQGNLTTKVALDGTDEIGQISLQLNKMIDDLNKSIAQVLEANEQKTALERKQNEMKFKMMASQMNPHFLFNTLEAIRMRAHMSNETDIAKAVKRLGQLLRKSLEVGSSMIPLKEELEMVRSYLEIQSFRYGERLTYDMDDAVTIDNVAVIPLTIQPLVENAVSHGLEAKEADGYVNICIKQAEDGTWIEVSDNGIGMGPQRQQEVRMMIEDPFEKPENRIGLRNVHQRLKQTYGTDGLLISSSQGEGTTVRFLIPKEEGSHV</sequence>
<comment type="subcellular location">
    <subcellularLocation>
        <location evidence="1">Cell membrane</location>
        <topology evidence="1">Multi-pass membrane protein</topology>
    </subcellularLocation>
</comment>
<dbReference type="AlphaFoldDB" id="A0A268NUK5"/>
<dbReference type="GO" id="GO:0005886">
    <property type="term" value="C:plasma membrane"/>
    <property type="evidence" value="ECO:0007669"/>
    <property type="project" value="UniProtKB-SubCell"/>
</dbReference>